<evidence type="ECO:0000313" key="3">
    <source>
        <dbReference type="EMBL" id="CAJ2510765.1"/>
    </source>
</evidence>
<evidence type="ECO:0000313" key="4">
    <source>
        <dbReference type="Proteomes" id="UP001295740"/>
    </source>
</evidence>
<name>A0AAI8VU30_9PEZI</name>
<evidence type="ECO:0000256" key="1">
    <source>
        <dbReference type="SAM" id="Coils"/>
    </source>
</evidence>
<keyword evidence="1" id="KW-0175">Coiled coil</keyword>
<feature type="region of interest" description="Disordered" evidence="2">
    <location>
        <begin position="198"/>
        <end position="222"/>
    </location>
</feature>
<dbReference type="EMBL" id="CAUWAG010000018">
    <property type="protein sequence ID" value="CAJ2510765.1"/>
    <property type="molecule type" value="Genomic_DNA"/>
</dbReference>
<reference evidence="3" key="1">
    <citation type="submission" date="2023-10" db="EMBL/GenBank/DDBJ databases">
        <authorList>
            <person name="Hackl T."/>
        </authorList>
    </citation>
    <scope>NUCLEOTIDE SEQUENCE</scope>
</reference>
<gene>
    <name evidence="3" type="ORF">KHLLAP_LOCUS11233</name>
</gene>
<protein>
    <submittedName>
        <fullName evidence="3">Uu.00g063900.m01.CDS01</fullName>
    </submittedName>
</protein>
<dbReference type="Proteomes" id="UP001295740">
    <property type="component" value="Unassembled WGS sequence"/>
</dbReference>
<sequence length="405" mass="46110">MPPRPGKMFNPEVEGKVRKLLTSIKGFDFSGAPRMTGENLYRFSYVVVDGSRWVALGEADIVIRIRDLFDAAAKAYKDRPARDIQSCESALDIMKDDMLNNVIDFYVKAFKKANPAGRDAVATPQSAAAFLSVITWIRRSENVDYNLLVTKDGRRPPPVIEIYDVEESRKRRRLANDEGGEAMSGPKKDAMIRDLEAKLDRSKRDADKASRRTEKAKAKAAKARRRLSRKIEVVEALENARSSDVMEICEAREQTQQLLQQRDDATTQRNEAQEETQKLRQQRDNAIRDEAYHAKIRAEDKFAEEMKRTMAAVAALDTVTADSKRASQDMADLRQANEDLKAHVDEARWAAYQRGYFIRLNPPERPFNYSQVGMRNEVGAFHEAGVLEGETSFRSGKHLDHERRI</sequence>
<proteinExistence type="predicted"/>
<evidence type="ECO:0000256" key="2">
    <source>
        <dbReference type="SAM" id="MobiDB-lite"/>
    </source>
</evidence>
<feature type="region of interest" description="Disordered" evidence="2">
    <location>
        <begin position="261"/>
        <end position="283"/>
    </location>
</feature>
<feature type="coiled-coil region" evidence="1">
    <location>
        <begin position="323"/>
        <end position="350"/>
    </location>
</feature>
<dbReference type="AlphaFoldDB" id="A0AAI8VU30"/>
<feature type="region of interest" description="Disordered" evidence="2">
    <location>
        <begin position="171"/>
        <end position="190"/>
    </location>
</feature>
<keyword evidence="4" id="KW-1185">Reference proteome</keyword>
<feature type="compositionally biased region" description="Basic and acidic residues" evidence="2">
    <location>
        <begin position="198"/>
        <end position="217"/>
    </location>
</feature>
<comment type="caution">
    <text evidence="3">The sequence shown here is derived from an EMBL/GenBank/DDBJ whole genome shotgun (WGS) entry which is preliminary data.</text>
</comment>
<organism evidence="3 4">
    <name type="scientific">Anthostomella pinea</name>
    <dbReference type="NCBI Taxonomy" id="933095"/>
    <lineage>
        <taxon>Eukaryota</taxon>
        <taxon>Fungi</taxon>
        <taxon>Dikarya</taxon>
        <taxon>Ascomycota</taxon>
        <taxon>Pezizomycotina</taxon>
        <taxon>Sordariomycetes</taxon>
        <taxon>Xylariomycetidae</taxon>
        <taxon>Xylariales</taxon>
        <taxon>Xylariaceae</taxon>
        <taxon>Anthostomella</taxon>
    </lineage>
</organism>
<accession>A0AAI8VU30</accession>